<sequence>MAHRDPPRPRRGAATRGAILAAARARFAADGYERATIRAIAAEAGVDPALVVRHYGNKAGLFAAAAAAELDLRLPDLRAGPREAVGATLVEHFLCRWEQDEALKVLLRTAATHDTAAEHLRALFAAQVAPAIAALCHDPRSAPVRAGLISSQILGFALCRYILRLPPVVAMSHADIVHWLGPTVQRYACG</sequence>
<keyword evidence="1 2" id="KW-0238">DNA-binding</keyword>
<dbReference type="Proteomes" id="UP001497493">
    <property type="component" value="Chromosome"/>
</dbReference>
<dbReference type="InterPro" id="IPR009057">
    <property type="entry name" value="Homeodomain-like_sf"/>
</dbReference>
<evidence type="ECO:0000256" key="1">
    <source>
        <dbReference type="ARBA" id="ARBA00023125"/>
    </source>
</evidence>
<dbReference type="RefSeq" id="WP_348757021.1">
    <property type="nucleotide sequence ID" value="NZ_OZ026884.1"/>
</dbReference>
<evidence type="ECO:0000313" key="4">
    <source>
        <dbReference type="EMBL" id="CAL1240425.1"/>
    </source>
</evidence>
<dbReference type="PRINTS" id="PR00455">
    <property type="entry name" value="HTHTETR"/>
</dbReference>
<feature type="DNA-binding region" description="H-T-H motif" evidence="2">
    <location>
        <begin position="36"/>
        <end position="55"/>
    </location>
</feature>
<dbReference type="EMBL" id="OZ026884">
    <property type="protein sequence ID" value="CAL1240425.1"/>
    <property type="molecule type" value="Genomic_DNA"/>
</dbReference>
<evidence type="ECO:0000256" key="2">
    <source>
        <dbReference type="PROSITE-ProRule" id="PRU00335"/>
    </source>
</evidence>
<accession>A0ABM9NII0</accession>
<dbReference type="Gene3D" id="1.10.10.60">
    <property type="entry name" value="Homeodomain-like"/>
    <property type="match status" value="1"/>
</dbReference>
<protein>
    <submittedName>
        <fullName evidence="4">Helix-turn-helix transcriptional regulator</fullName>
    </submittedName>
</protein>
<dbReference type="InterPro" id="IPR001647">
    <property type="entry name" value="HTH_TetR"/>
</dbReference>
<evidence type="ECO:0000313" key="5">
    <source>
        <dbReference type="Proteomes" id="UP001497493"/>
    </source>
</evidence>
<dbReference type="Gene3D" id="1.10.357.10">
    <property type="entry name" value="Tetracycline Repressor, domain 2"/>
    <property type="match status" value="1"/>
</dbReference>
<dbReference type="SUPFAM" id="SSF46689">
    <property type="entry name" value="Homeodomain-like"/>
    <property type="match status" value="1"/>
</dbReference>
<feature type="domain" description="HTH tetR-type" evidence="3">
    <location>
        <begin position="13"/>
        <end position="73"/>
    </location>
</feature>
<evidence type="ECO:0000259" key="3">
    <source>
        <dbReference type="PROSITE" id="PS50977"/>
    </source>
</evidence>
<dbReference type="InterPro" id="IPR050109">
    <property type="entry name" value="HTH-type_TetR-like_transc_reg"/>
</dbReference>
<name>A0ABM9NII0_9GAMM</name>
<dbReference type="InterPro" id="IPR036271">
    <property type="entry name" value="Tet_transcr_reg_TetR-rel_C_sf"/>
</dbReference>
<dbReference type="Pfam" id="PF17920">
    <property type="entry name" value="TetR_C_16"/>
    <property type="match status" value="1"/>
</dbReference>
<keyword evidence="5" id="KW-1185">Reference proteome</keyword>
<proteinExistence type="predicted"/>
<dbReference type="PANTHER" id="PTHR30055">
    <property type="entry name" value="HTH-TYPE TRANSCRIPTIONAL REGULATOR RUTR"/>
    <property type="match status" value="1"/>
</dbReference>
<dbReference type="InterPro" id="IPR041678">
    <property type="entry name" value="TetR_C_16"/>
</dbReference>
<dbReference type="PROSITE" id="PS50977">
    <property type="entry name" value="HTH_TETR_2"/>
    <property type="match status" value="1"/>
</dbReference>
<dbReference type="SUPFAM" id="SSF48498">
    <property type="entry name" value="Tetracyclin repressor-like, C-terminal domain"/>
    <property type="match status" value="1"/>
</dbReference>
<gene>
    <name evidence="4" type="ORF">MECH1_V1_1649</name>
</gene>
<reference evidence="4 5" key="1">
    <citation type="submission" date="2024-04" db="EMBL/GenBank/DDBJ databases">
        <authorList>
            <person name="Cremers G."/>
        </authorList>
    </citation>
    <scope>NUCLEOTIDE SEQUENCE [LARGE SCALE GENOMIC DNA]</scope>
    <source>
        <strain evidence="4">MeCH1-AG</strain>
    </source>
</reference>
<dbReference type="Pfam" id="PF00440">
    <property type="entry name" value="TetR_N"/>
    <property type="match status" value="1"/>
</dbReference>
<dbReference type="PANTHER" id="PTHR30055:SF235">
    <property type="entry name" value="TRANSCRIPTIONAL REGULATORY PROTEIN"/>
    <property type="match status" value="1"/>
</dbReference>
<organism evidence="4 5">
    <name type="scientific">Candidatus Methylocalor cossyra</name>
    <dbReference type="NCBI Taxonomy" id="3108543"/>
    <lineage>
        <taxon>Bacteria</taxon>
        <taxon>Pseudomonadati</taxon>
        <taxon>Pseudomonadota</taxon>
        <taxon>Gammaproteobacteria</taxon>
        <taxon>Methylococcales</taxon>
        <taxon>Methylococcaceae</taxon>
        <taxon>Candidatus Methylocalor</taxon>
    </lineage>
</organism>